<dbReference type="InterPro" id="IPR016187">
    <property type="entry name" value="CTDL_fold"/>
</dbReference>
<dbReference type="Gene3D" id="3.10.100.10">
    <property type="entry name" value="Mannose-Binding Protein A, subunit A"/>
    <property type="match status" value="1"/>
</dbReference>
<feature type="domain" description="C-type lectin" evidence="2">
    <location>
        <begin position="156"/>
        <end position="253"/>
    </location>
</feature>
<feature type="compositionally biased region" description="Low complexity" evidence="1">
    <location>
        <begin position="106"/>
        <end position="115"/>
    </location>
</feature>
<reference evidence="3" key="3">
    <citation type="submission" date="2025-09" db="UniProtKB">
        <authorList>
            <consortium name="Ensembl"/>
        </authorList>
    </citation>
    <scope>IDENTIFICATION</scope>
    <source>
        <strain evidence="3">Glennie</strain>
    </source>
</reference>
<dbReference type="InterPro" id="IPR002352">
    <property type="entry name" value="Eosinophil_major_basic"/>
</dbReference>
<dbReference type="SMART" id="SM00034">
    <property type="entry name" value="CLECT"/>
    <property type="match status" value="1"/>
</dbReference>
<protein>
    <recommendedName>
        <fullName evidence="2">C-type lectin domain-containing protein</fullName>
    </recommendedName>
</protein>
<sequence>NPGLPSPGPVLFPPGHAVSLSSRPARVLPAVVLRGDFSVSRADTAAQLPRVSRLPGPHRLTWSSAPSPFRQREGGRWRGAEERDPSGQPSPFTPGHRAPDLEVPAGEDAGASGDDGSCGEEGDGETAPEPAAADDIQCPKEEEVIRVTGSPGCKTCRFVLVRRSLPFNRAQNVCKRCYQGSLASIHNYRSNLQIQSSLGCLNQGQVWIGGQKVGQGSCQRFRWLDGTSWNYSYWAFGQPQTCGGRCVTLCTRGEEGLGRSGGTGGGGGGGRGHRSSPGAACWFWVAPGSHGPWALKAALPLACCGTLGKSLSFSGPRFLHL</sequence>
<dbReference type="InterPro" id="IPR016186">
    <property type="entry name" value="C-type_lectin-like/link_sf"/>
</dbReference>
<reference evidence="3 4" key="1">
    <citation type="journal article" date="2008" name="Nature">
        <title>Genome analysis of the platypus reveals unique signatures of evolution.</title>
        <authorList>
            <person name="Warren W.C."/>
            <person name="Hillier L.W."/>
            <person name="Marshall Graves J.A."/>
            <person name="Birney E."/>
            <person name="Ponting C.P."/>
            <person name="Grutzner F."/>
            <person name="Belov K."/>
            <person name="Miller W."/>
            <person name="Clarke L."/>
            <person name="Chinwalla A.T."/>
            <person name="Yang S.P."/>
            <person name="Heger A."/>
            <person name="Locke D.P."/>
            <person name="Miethke P."/>
            <person name="Waters P.D."/>
            <person name="Veyrunes F."/>
            <person name="Fulton L."/>
            <person name="Fulton B."/>
            <person name="Graves T."/>
            <person name="Wallis J."/>
            <person name="Puente X.S."/>
            <person name="Lopez-Otin C."/>
            <person name="Ordonez G.R."/>
            <person name="Eichler E.E."/>
            <person name="Chen L."/>
            <person name="Cheng Z."/>
            <person name="Deakin J.E."/>
            <person name="Alsop A."/>
            <person name="Thompson K."/>
            <person name="Kirby P."/>
            <person name="Papenfuss A.T."/>
            <person name="Wakefield M.J."/>
            <person name="Olender T."/>
            <person name="Lancet D."/>
            <person name="Huttley G.A."/>
            <person name="Smit A.F."/>
            <person name="Pask A."/>
            <person name="Temple-Smith P."/>
            <person name="Batzer M.A."/>
            <person name="Walker J.A."/>
            <person name="Konkel M.K."/>
            <person name="Harris R.S."/>
            <person name="Whittington C.M."/>
            <person name="Wong E.S."/>
            <person name="Gemmell N.J."/>
            <person name="Buschiazzo E."/>
            <person name="Vargas Jentzsch I.M."/>
            <person name="Merkel A."/>
            <person name="Schmitz J."/>
            <person name="Zemann A."/>
            <person name="Churakov G."/>
            <person name="Kriegs J.O."/>
            <person name="Brosius J."/>
            <person name="Murchison E.P."/>
            <person name="Sachidanandam R."/>
            <person name="Smith C."/>
            <person name="Hannon G.J."/>
            <person name="Tsend-Ayush E."/>
            <person name="McMillan D."/>
            <person name="Attenborough R."/>
            <person name="Rens W."/>
            <person name="Ferguson-Smith M."/>
            <person name="Lefevre C.M."/>
            <person name="Sharp J.A."/>
            <person name="Nicholas K.R."/>
            <person name="Ray D.A."/>
            <person name="Kube M."/>
            <person name="Reinhardt R."/>
            <person name="Pringle T.H."/>
            <person name="Taylor J."/>
            <person name="Jones R.C."/>
            <person name="Nixon B."/>
            <person name="Dacheux J.L."/>
            <person name="Niwa H."/>
            <person name="Sekita Y."/>
            <person name="Huang X."/>
            <person name="Stark A."/>
            <person name="Kheradpour P."/>
            <person name="Kellis M."/>
            <person name="Flicek P."/>
            <person name="Chen Y."/>
            <person name="Webber C."/>
            <person name="Hardison R."/>
            <person name="Nelson J."/>
            <person name="Hallsworth-Pepin K."/>
            <person name="Delehaunty K."/>
            <person name="Markovic C."/>
            <person name="Minx P."/>
            <person name="Feng Y."/>
            <person name="Kremitzki C."/>
            <person name="Mitreva M."/>
            <person name="Glasscock J."/>
            <person name="Wylie T."/>
            <person name="Wohldmann P."/>
            <person name="Thiru P."/>
            <person name="Nhan M.N."/>
            <person name="Pohl C.S."/>
            <person name="Smith S.M."/>
            <person name="Hou S."/>
            <person name="Nefedov M."/>
            <person name="de Jong P.J."/>
            <person name="Renfree M.B."/>
            <person name="Mardis E.R."/>
            <person name="Wilson R.K."/>
        </authorList>
    </citation>
    <scope>NUCLEOTIDE SEQUENCE [LARGE SCALE GENOMIC DNA]</scope>
    <source>
        <strain evidence="3 4">Glennie</strain>
    </source>
</reference>
<organism evidence="3 4">
    <name type="scientific">Ornithorhynchus anatinus</name>
    <name type="common">Duckbill platypus</name>
    <dbReference type="NCBI Taxonomy" id="9258"/>
    <lineage>
        <taxon>Eukaryota</taxon>
        <taxon>Metazoa</taxon>
        <taxon>Chordata</taxon>
        <taxon>Craniata</taxon>
        <taxon>Vertebrata</taxon>
        <taxon>Euteleostomi</taxon>
        <taxon>Mammalia</taxon>
        <taxon>Monotremata</taxon>
        <taxon>Ornithorhynchidae</taxon>
        <taxon>Ornithorhynchus</taxon>
    </lineage>
</organism>
<feature type="compositionally biased region" description="Basic and acidic residues" evidence="1">
    <location>
        <begin position="70"/>
        <end position="85"/>
    </location>
</feature>
<dbReference type="Bgee" id="ENSOANG00000048214">
    <property type="expression patterns" value="Expressed in ovary and 1 other cell type or tissue"/>
</dbReference>
<dbReference type="PANTHER" id="PTHR10068">
    <property type="entry name" value="BONE MARROW PROTEOGLYCAN"/>
    <property type="match status" value="1"/>
</dbReference>
<evidence type="ECO:0000256" key="1">
    <source>
        <dbReference type="SAM" id="MobiDB-lite"/>
    </source>
</evidence>
<evidence type="ECO:0000259" key="2">
    <source>
        <dbReference type="PROSITE" id="PS50041"/>
    </source>
</evidence>
<dbReference type="AlphaFoldDB" id="A0A6I8P2J8"/>
<dbReference type="PANTHER" id="PTHR10068:SF8">
    <property type="entry name" value="PROTEOGLYCAN 3"/>
    <property type="match status" value="1"/>
</dbReference>
<name>A0A6I8P2J8_ORNAN</name>
<proteinExistence type="predicted"/>
<dbReference type="PRINTS" id="PR00770">
    <property type="entry name" value="EMAJORBASICP"/>
</dbReference>
<evidence type="ECO:0000313" key="4">
    <source>
        <dbReference type="Proteomes" id="UP000002279"/>
    </source>
</evidence>
<dbReference type="GeneTree" id="ENSGT00440000039859"/>
<dbReference type="Proteomes" id="UP000002279">
    <property type="component" value="Chromosome 3"/>
</dbReference>
<gene>
    <name evidence="3" type="primary">LOC100086669</name>
</gene>
<dbReference type="InParanoid" id="A0A6I8P2J8"/>
<dbReference type="PROSITE" id="PS50041">
    <property type="entry name" value="C_TYPE_LECTIN_2"/>
    <property type="match status" value="1"/>
</dbReference>
<accession>A0A6I8P2J8</accession>
<feature type="compositionally biased region" description="Acidic residues" evidence="1">
    <location>
        <begin position="117"/>
        <end position="126"/>
    </location>
</feature>
<reference evidence="3" key="2">
    <citation type="submission" date="2025-08" db="UniProtKB">
        <authorList>
            <consortium name="Ensembl"/>
        </authorList>
    </citation>
    <scope>IDENTIFICATION</scope>
    <source>
        <strain evidence="3">Glennie</strain>
    </source>
</reference>
<dbReference type="Ensembl" id="ENSOANT00000057646.1">
    <property type="protein sequence ID" value="ENSOANP00000048065.1"/>
    <property type="gene ID" value="ENSOANG00000048214.1"/>
</dbReference>
<dbReference type="SUPFAM" id="SSF56436">
    <property type="entry name" value="C-type lectin-like"/>
    <property type="match status" value="1"/>
</dbReference>
<dbReference type="InterPro" id="IPR001304">
    <property type="entry name" value="C-type_lectin-like"/>
</dbReference>
<keyword evidence="4" id="KW-1185">Reference proteome</keyword>
<evidence type="ECO:0000313" key="3">
    <source>
        <dbReference type="Ensembl" id="ENSOANP00000048065.1"/>
    </source>
</evidence>
<dbReference type="GO" id="GO:0006955">
    <property type="term" value="P:immune response"/>
    <property type="evidence" value="ECO:0007669"/>
    <property type="project" value="InterPro"/>
</dbReference>
<feature type="region of interest" description="Disordered" evidence="1">
    <location>
        <begin position="41"/>
        <end position="137"/>
    </location>
</feature>